<gene>
    <name evidence="2" type="ORF">FGL86_08865</name>
</gene>
<evidence type="ECO:0000313" key="2">
    <source>
        <dbReference type="EMBL" id="QEA39170.1"/>
    </source>
</evidence>
<evidence type="ECO:0000259" key="1">
    <source>
        <dbReference type="Pfam" id="PF12146"/>
    </source>
</evidence>
<dbReference type="Proteomes" id="UP000321272">
    <property type="component" value="Chromosome"/>
</dbReference>
<reference evidence="2 3" key="1">
    <citation type="submission" date="2019-06" db="EMBL/GenBank/DDBJ databases">
        <title>Genome analyses of bacteria isolated from kimchi.</title>
        <authorList>
            <person name="Lee S."/>
            <person name="Ahn S."/>
            <person name="Roh S."/>
        </authorList>
    </citation>
    <scope>NUCLEOTIDE SEQUENCE [LARGE SCALE GENOMIC DNA]</scope>
    <source>
        <strain evidence="2 3">CBA4606</strain>
    </source>
</reference>
<dbReference type="EMBL" id="CP042382">
    <property type="protein sequence ID" value="QEA39170.1"/>
    <property type="molecule type" value="Genomic_DNA"/>
</dbReference>
<dbReference type="PANTHER" id="PTHR12277:SF79">
    <property type="entry name" value="XAA-PRO DIPEPTIDYL-PEPTIDASE-RELATED"/>
    <property type="match status" value="1"/>
</dbReference>
<dbReference type="Gene3D" id="3.40.50.1820">
    <property type="entry name" value="alpha/beta hydrolase"/>
    <property type="match status" value="1"/>
</dbReference>
<dbReference type="Pfam" id="PF12146">
    <property type="entry name" value="Hydrolase_4"/>
    <property type="match status" value="1"/>
</dbReference>
<sequence length="276" mass="30573">MIRMLVWILAIALLAYGAWLALLYSQQRAMLFPGTGMYPTGRPEPPSGSETVWFDVVDVRAEAWLLPATPPPETGAAPAIIFAHGNGEFIDELAEQFGSLREAGLHVLLVEYPGYGRSTGTPTQANLTAVFIDAYDWLAARSDVSAGRIVGMGRSLGGGAIAALSHRRQLAAIVLQSTFISVPAMARSYAVPGWLVRDHFDNETALRVYEGPVLLAHGRQDRMIPFRHGRRLAETADAEFLAWDCEHNDCPPDWEGYLNLVIEFLREQEVLEERRR</sequence>
<dbReference type="AlphaFoldDB" id="A0A5B8SWL0"/>
<dbReference type="SUPFAM" id="SSF53474">
    <property type="entry name" value="alpha/beta-Hydrolases"/>
    <property type="match status" value="1"/>
</dbReference>
<proteinExistence type="predicted"/>
<dbReference type="OrthoDB" id="9798884at2"/>
<name>A0A5B8SWL0_9GAMM</name>
<protein>
    <submittedName>
        <fullName evidence="2">Alpha/beta hydrolase</fullName>
    </submittedName>
</protein>
<evidence type="ECO:0000313" key="3">
    <source>
        <dbReference type="Proteomes" id="UP000321272"/>
    </source>
</evidence>
<feature type="domain" description="Serine aminopeptidase S33" evidence="1">
    <location>
        <begin position="79"/>
        <end position="186"/>
    </location>
</feature>
<dbReference type="PANTHER" id="PTHR12277">
    <property type="entry name" value="ALPHA/BETA HYDROLASE DOMAIN-CONTAINING PROTEIN"/>
    <property type="match status" value="1"/>
</dbReference>
<dbReference type="InterPro" id="IPR029058">
    <property type="entry name" value="AB_hydrolase_fold"/>
</dbReference>
<keyword evidence="2" id="KW-0378">Hydrolase</keyword>
<organism evidence="2 3">
    <name type="scientific">Pistricoccus aurantiacus</name>
    <dbReference type="NCBI Taxonomy" id="1883414"/>
    <lineage>
        <taxon>Bacteria</taxon>
        <taxon>Pseudomonadati</taxon>
        <taxon>Pseudomonadota</taxon>
        <taxon>Gammaproteobacteria</taxon>
        <taxon>Oceanospirillales</taxon>
        <taxon>Halomonadaceae</taxon>
        <taxon>Pistricoccus</taxon>
    </lineage>
</organism>
<accession>A0A5B8SWL0</accession>
<dbReference type="InterPro" id="IPR022742">
    <property type="entry name" value="Hydrolase_4"/>
</dbReference>
<dbReference type="KEGG" id="paur:FGL86_08865"/>
<dbReference type="GO" id="GO:0016787">
    <property type="term" value="F:hydrolase activity"/>
    <property type="evidence" value="ECO:0007669"/>
    <property type="project" value="UniProtKB-KW"/>
</dbReference>
<keyword evidence="3" id="KW-1185">Reference proteome</keyword>